<dbReference type="AlphaFoldDB" id="A0AAV9RIC4"/>
<dbReference type="PANTHER" id="PTHR47968">
    <property type="entry name" value="CENTROMERE PROTEIN E"/>
    <property type="match status" value="1"/>
</dbReference>
<evidence type="ECO:0000256" key="11">
    <source>
        <dbReference type="SAM" id="Coils"/>
    </source>
</evidence>
<dbReference type="GO" id="GO:0098957">
    <property type="term" value="P:anterograde axonal transport of mitochondrion"/>
    <property type="evidence" value="ECO:0007669"/>
    <property type="project" value="UniProtKB-ARBA"/>
</dbReference>
<dbReference type="SMART" id="SM00129">
    <property type="entry name" value="KISc"/>
    <property type="match status" value="1"/>
</dbReference>
<dbReference type="PROSITE" id="PS50067">
    <property type="entry name" value="KINESIN_MOTOR_2"/>
    <property type="match status" value="1"/>
</dbReference>
<comment type="similarity">
    <text evidence="9 10">Belongs to the TRAFAC class myosin-kinesin ATPase superfamily. Kinesin family.</text>
</comment>
<dbReference type="GO" id="GO:0032991">
    <property type="term" value="C:protein-containing complex"/>
    <property type="evidence" value="ECO:0007669"/>
    <property type="project" value="UniProtKB-ARBA"/>
</dbReference>
<feature type="domain" description="Kinesin motor" evidence="12">
    <location>
        <begin position="43"/>
        <end position="364"/>
    </location>
</feature>
<name>A0AAV9RIC4_9TELE</name>
<comment type="subcellular location">
    <subcellularLocation>
        <location evidence="1">Cytoplasm</location>
        <location evidence="1">Cytoskeleton</location>
    </subcellularLocation>
</comment>
<dbReference type="GO" id="GO:0030951">
    <property type="term" value="P:establishment or maintenance of microtubule cytoskeleton polarity"/>
    <property type="evidence" value="ECO:0007669"/>
    <property type="project" value="UniProtKB-ARBA"/>
</dbReference>
<evidence type="ECO:0000256" key="8">
    <source>
        <dbReference type="ARBA" id="ARBA00023212"/>
    </source>
</evidence>
<dbReference type="InterPro" id="IPR001752">
    <property type="entry name" value="Kinesin_motor_dom"/>
</dbReference>
<evidence type="ECO:0000256" key="2">
    <source>
        <dbReference type="ARBA" id="ARBA00022490"/>
    </source>
</evidence>
<dbReference type="GO" id="GO:0007292">
    <property type="term" value="P:female gamete generation"/>
    <property type="evidence" value="ECO:0007669"/>
    <property type="project" value="UniProtKB-ARBA"/>
</dbReference>
<proteinExistence type="inferred from homology"/>
<keyword evidence="3 10" id="KW-0493">Microtubule</keyword>
<reference evidence="13 14" key="1">
    <citation type="submission" date="2021-06" db="EMBL/GenBank/DDBJ databases">
        <authorList>
            <person name="Palmer J.M."/>
        </authorList>
    </citation>
    <scope>NUCLEOTIDE SEQUENCE [LARGE SCALE GENOMIC DNA]</scope>
    <source>
        <strain evidence="13 14">MEX-2019</strain>
        <tissue evidence="13">Muscle</tissue>
    </source>
</reference>
<dbReference type="GO" id="GO:1904115">
    <property type="term" value="C:axon cytoplasm"/>
    <property type="evidence" value="ECO:0007669"/>
    <property type="project" value="GOC"/>
</dbReference>
<dbReference type="PROSITE" id="PS00411">
    <property type="entry name" value="KINESIN_MOTOR_1"/>
    <property type="match status" value="1"/>
</dbReference>
<dbReference type="PRINTS" id="PR00380">
    <property type="entry name" value="KINESINHEAVY"/>
</dbReference>
<accession>A0AAV9RIC4</accession>
<dbReference type="InterPro" id="IPR027417">
    <property type="entry name" value="P-loop_NTPase"/>
</dbReference>
<dbReference type="PANTHER" id="PTHR47968:SF36">
    <property type="entry name" value="KINESIN HEAVY CHAIN ISOFORM X1"/>
    <property type="match status" value="1"/>
</dbReference>
<keyword evidence="6 11" id="KW-0175">Coiled coil</keyword>
<dbReference type="InterPro" id="IPR019821">
    <property type="entry name" value="Kinesin_motor_CS"/>
</dbReference>
<gene>
    <name evidence="13" type="primary">KIF5A_2</name>
    <name evidence="13" type="ORF">CRENBAI_020086</name>
</gene>
<evidence type="ECO:0000256" key="5">
    <source>
        <dbReference type="ARBA" id="ARBA00022840"/>
    </source>
</evidence>
<keyword evidence="2" id="KW-0963">Cytoplasm</keyword>
<comment type="caution">
    <text evidence="13">The sequence shown here is derived from an EMBL/GenBank/DDBJ whole genome shotgun (WGS) entry which is preliminary data.</text>
</comment>
<evidence type="ECO:0000313" key="13">
    <source>
        <dbReference type="EMBL" id="KAK5608804.1"/>
    </source>
</evidence>
<dbReference type="GO" id="GO:0008017">
    <property type="term" value="F:microtubule binding"/>
    <property type="evidence" value="ECO:0007669"/>
    <property type="project" value="InterPro"/>
</dbReference>
<dbReference type="GO" id="GO:0005874">
    <property type="term" value="C:microtubule"/>
    <property type="evidence" value="ECO:0007669"/>
    <property type="project" value="UniProtKB-KW"/>
</dbReference>
<evidence type="ECO:0000259" key="12">
    <source>
        <dbReference type="PROSITE" id="PS50067"/>
    </source>
</evidence>
<keyword evidence="5 9" id="KW-0067">ATP-binding</keyword>
<dbReference type="GO" id="GO:0005524">
    <property type="term" value="F:ATP binding"/>
    <property type="evidence" value="ECO:0007669"/>
    <property type="project" value="UniProtKB-UniRule"/>
</dbReference>
<evidence type="ECO:0000256" key="9">
    <source>
        <dbReference type="PROSITE-ProRule" id="PRU00283"/>
    </source>
</evidence>
<dbReference type="Pfam" id="PF00225">
    <property type="entry name" value="Kinesin"/>
    <property type="match status" value="1"/>
</dbReference>
<evidence type="ECO:0000256" key="3">
    <source>
        <dbReference type="ARBA" id="ARBA00022701"/>
    </source>
</evidence>
<dbReference type="Gene3D" id="6.10.250.1590">
    <property type="match status" value="1"/>
</dbReference>
<keyword evidence="4 9" id="KW-0547">Nucleotide-binding</keyword>
<dbReference type="EMBL" id="JAHHUM010001781">
    <property type="protein sequence ID" value="KAK5608804.1"/>
    <property type="molecule type" value="Genomic_DNA"/>
</dbReference>
<evidence type="ECO:0000256" key="10">
    <source>
        <dbReference type="RuleBase" id="RU000394"/>
    </source>
</evidence>
<dbReference type="Proteomes" id="UP001311232">
    <property type="component" value="Unassembled WGS sequence"/>
</dbReference>
<organism evidence="13 14">
    <name type="scientific">Crenichthys baileyi</name>
    <name type="common">White River springfish</name>
    <dbReference type="NCBI Taxonomy" id="28760"/>
    <lineage>
        <taxon>Eukaryota</taxon>
        <taxon>Metazoa</taxon>
        <taxon>Chordata</taxon>
        <taxon>Craniata</taxon>
        <taxon>Vertebrata</taxon>
        <taxon>Euteleostomi</taxon>
        <taxon>Actinopterygii</taxon>
        <taxon>Neopterygii</taxon>
        <taxon>Teleostei</taxon>
        <taxon>Neoteleostei</taxon>
        <taxon>Acanthomorphata</taxon>
        <taxon>Ovalentaria</taxon>
        <taxon>Atherinomorphae</taxon>
        <taxon>Cyprinodontiformes</taxon>
        <taxon>Goodeidae</taxon>
        <taxon>Crenichthys</taxon>
    </lineage>
</organism>
<sequence length="475" mass="53533">MTVSACIQDKICLHTYSISLSRKIPPVTLKNCSLHIPQHIPTPQLQIPRTKLTSMGDRAFCTAPSRLWNAFPEHLRAPQIGKSYVFDQVFPTNTTQEQVYNTCAKQIIRDVLGGYNGTIFAYGQTSSGKTHTMEGKLHDPQAMGIIPRIAQDIFEHIFAMDENLEFHIKVSYFEIYMEKIRDLLDVTKINLSVHEDKYRVPYVKGCTERFVTSPEEVMDVIDEGKANRHVAVTNMNEHSSRSHSIFLINIKQENVETEQKLCGKLYLVDLAGSEKVSKTGAEGAVLDEAKNINKSLSALGNVISALAEGTKSHVPYRDSKMTRILQDSLGGNCRTTMFICCSPSSYNDAETKSTLMFGQRAKTIRNTVTVNLELTAEQWKKKYEKEKEKNRSMKETIQRLEAELNHWRNGNACTDRADSYILVQGNSENGCLCVRLSWCDWQVLLHRCCSSESNQLGYLWSGNPEGGVSSFSHLA</sequence>
<protein>
    <recommendedName>
        <fullName evidence="10">Kinesin-like protein</fullName>
    </recommendedName>
</protein>
<dbReference type="Gene3D" id="3.40.850.10">
    <property type="entry name" value="Kinesin motor domain"/>
    <property type="match status" value="1"/>
</dbReference>
<feature type="binding site" evidence="9">
    <location>
        <begin position="123"/>
        <end position="130"/>
    </location>
    <ligand>
        <name>ATP</name>
        <dbReference type="ChEBI" id="CHEBI:30616"/>
    </ligand>
</feature>
<dbReference type="InterPro" id="IPR027640">
    <property type="entry name" value="Kinesin-like_fam"/>
</dbReference>
<evidence type="ECO:0000256" key="7">
    <source>
        <dbReference type="ARBA" id="ARBA00023175"/>
    </source>
</evidence>
<dbReference type="FunFam" id="3.40.850.10:FF:000067">
    <property type="entry name" value="Kinesin-like protein"/>
    <property type="match status" value="1"/>
</dbReference>
<feature type="coiled-coil region" evidence="11">
    <location>
        <begin position="369"/>
        <end position="410"/>
    </location>
</feature>
<dbReference type="SUPFAM" id="SSF52540">
    <property type="entry name" value="P-loop containing nucleoside triphosphate hydrolases"/>
    <property type="match status" value="1"/>
</dbReference>
<dbReference type="GO" id="GO:0007097">
    <property type="term" value="P:nuclear migration"/>
    <property type="evidence" value="ECO:0007669"/>
    <property type="project" value="UniProtKB-ARBA"/>
</dbReference>
<evidence type="ECO:0000256" key="6">
    <source>
        <dbReference type="ARBA" id="ARBA00023054"/>
    </source>
</evidence>
<evidence type="ECO:0000313" key="14">
    <source>
        <dbReference type="Proteomes" id="UP001311232"/>
    </source>
</evidence>
<dbReference type="InterPro" id="IPR036961">
    <property type="entry name" value="Kinesin_motor_dom_sf"/>
</dbReference>
<dbReference type="GO" id="GO:0003777">
    <property type="term" value="F:microtubule motor activity"/>
    <property type="evidence" value="ECO:0007669"/>
    <property type="project" value="InterPro"/>
</dbReference>
<evidence type="ECO:0000256" key="4">
    <source>
        <dbReference type="ARBA" id="ARBA00022741"/>
    </source>
</evidence>
<dbReference type="GO" id="GO:0048489">
    <property type="term" value="P:synaptic vesicle transport"/>
    <property type="evidence" value="ECO:0007669"/>
    <property type="project" value="UniProtKB-ARBA"/>
</dbReference>
<keyword evidence="14" id="KW-1185">Reference proteome</keyword>
<keyword evidence="7 9" id="KW-0505">Motor protein</keyword>
<dbReference type="CDD" id="cd01369">
    <property type="entry name" value="KISc_KHC_KIF5"/>
    <property type="match status" value="1"/>
</dbReference>
<evidence type="ECO:0000256" key="1">
    <source>
        <dbReference type="ARBA" id="ARBA00004245"/>
    </source>
</evidence>
<keyword evidence="8" id="KW-0206">Cytoskeleton</keyword>